<dbReference type="KEGG" id="bcai:K788_00007805"/>
<dbReference type="AlphaFoldDB" id="A0A0P0RN22"/>
<sequence>MTFFRRATEMFEPSKYKKVLKALDIKHDIAPRLVKDRPVRSDLRFYLS</sequence>
<organism evidence="1 2">
    <name type="scientific">Paraburkholderia caribensis MBA4</name>
    <dbReference type="NCBI Taxonomy" id="1323664"/>
    <lineage>
        <taxon>Bacteria</taxon>
        <taxon>Pseudomonadati</taxon>
        <taxon>Pseudomonadota</taxon>
        <taxon>Betaproteobacteria</taxon>
        <taxon>Burkholderiales</taxon>
        <taxon>Burkholderiaceae</taxon>
        <taxon>Paraburkholderia</taxon>
    </lineage>
</organism>
<protein>
    <submittedName>
        <fullName evidence="1">Uncharacterized protein</fullName>
    </submittedName>
</protein>
<proteinExistence type="predicted"/>
<evidence type="ECO:0000313" key="2">
    <source>
        <dbReference type="Proteomes" id="UP000019146"/>
    </source>
</evidence>
<name>A0A0P0RN22_9BURK</name>
<geneLocation type="plasmid" evidence="2"/>
<accession>A0A0P0RN22</accession>
<dbReference type="EMBL" id="CP012748">
    <property type="protein sequence ID" value="ALL70179.1"/>
    <property type="molecule type" value="Genomic_DNA"/>
</dbReference>
<evidence type="ECO:0000313" key="1">
    <source>
        <dbReference type="EMBL" id="ALL70179.1"/>
    </source>
</evidence>
<gene>
    <name evidence="1" type="ORF">K788_00007805</name>
</gene>
<keyword evidence="1" id="KW-0614">Plasmid</keyword>
<reference evidence="1 2" key="1">
    <citation type="journal article" date="2014" name="Genome Announc.">
        <title>Draft Genome Sequence of the Haloacid-Degrading Burkholderia caribensis Strain MBA4.</title>
        <authorList>
            <person name="Pan Y."/>
            <person name="Kong K.F."/>
            <person name="Tsang J.S."/>
        </authorList>
    </citation>
    <scope>NUCLEOTIDE SEQUENCE [LARGE SCALE GENOMIC DNA]</scope>
    <source>
        <strain evidence="1 2">MBA4</strain>
        <plasmid evidence="2">Plasmid</plasmid>
    </source>
</reference>
<dbReference type="Proteomes" id="UP000019146">
    <property type="component" value="Plasmid unnamed"/>
</dbReference>